<name>A0ABZ3DPR5_9BURK</name>
<dbReference type="RefSeq" id="WP_059239019.1">
    <property type="nucleotide sequence ID" value="NZ_JAIZSP010000004.1"/>
</dbReference>
<evidence type="ECO:0000313" key="2">
    <source>
        <dbReference type="Proteomes" id="UP001448498"/>
    </source>
</evidence>
<sequence>MNARPPLARAKWPIGCAVASIANVDYATTLTSSATVFEKPSFRLEGDGRWRLTGYVSRQSQNFAQ</sequence>
<accession>A0ABZ3DPR5</accession>
<dbReference type="EMBL" id="CP109822">
    <property type="protein sequence ID" value="XAE51154.1"/>
    <property type="molecule type" value="Genomic_DNA"/>
</dbReference>
<protein>
    <submittedName>
        <fullName evidence="1">DUF4019 domain-containing protein</fullName>
    </submittedName>
</protein>
<reference evidence="1 2" key="1">
    <citation type="submission" date="2022-10" db="EMBL/GenBank/DDBJ databases">
        <title>Genomic of Burkholderia cepacia PN-1.</title>
        <authorList>
            <person name="Yang Y."/>
            <person name="Guan H."/>
            <person name="Huang J."/>
        </authorList>
    </citation>
    <scope>NUCLEOTIDE SEQUENCE [LARGE SCALE GENOMIC DNA]</scope>
    <source>
        <strain evidence="1 2">PN-1</strain>
    </source>
</reference>
<dbReference type="Proteomes" id="UP001448498">
    <property type="component" value="Chromosome 3"/>
</dbReference>
<proteinExistence type="predicted"/>
<evidence type="ECO:0000313" key="1">
    <source>
        <dbReference type="EMBL" id="XAE51154.1"/>
    </source>
</evidence>
<organism evidence="1 2">
    <name type="scientific">Burkholderia arboris</name>
    <dbReference type="NCBI Taxonomy" id="488730"/>
    <lineage>
        <taxon>Bacteria</taxon>
        <taxon>Pseudomonadati</taxon>
        <taxon>Pseudomonadota</taxon>
        <taxon>Betaproteobacteria</taxon>
        <taxon>Burkholderiales</taxon>
        <taxon>Burkholderiaceae</taxon>
        <taxon>Burkholderia</taxon>
        <taxon>Burkholderia cepacia complex</taxon>
    </lineage>
</organism>
<keyword evidence="2" id="KW-1185">Reference proteome</keyword>
<gene>
    <name evidence="1" type="ORF">OHZ10_32265</name>
</gene>